<protein>
    <submittedName>
        <fullName evidence="11">Uncharacterized protein</fullName>
    </submittedName>
</protein>
<feature type="transmembrane region" description="Helical" evidence="10">
    <location>
        <begin position="241"/>
        <end position="263"/>
    </location>
</feature>
<sequence>MSAQLEKCENPLKADISTKGTILPPTTKQPVTTPIQKTTKMTTKALSTFKRTTESIPTARTIPIIPDTTPDPGRTIDPALLSLYPIECLQATNFTQMWRRDAAGKNYKPGGYHSLSGYTCDLHNDLKWFRFAGAAGNRMLNSCPQDRSCGTFYPIWSDSKIPETVGVRKIVKAYMSYRGNCEAYTKSLLTFTGVRIGCYHLLGALATTPTTAAVNEDQDHMTISKYQFEAKGMKAVQWMGIGFASAVLFASLACLFTNTYIAFPRSQMIPVNAQVSSLPGYNIRQEQRLKLQGLFILAHTLNTLIPTNCCYYNESHKQVWRIGPRKDERADIMGKSVVYSKQELDSHMKPGYKIVISVREPVSWMTSASFYWLKQHPEQTIMNEDLLFKRSPNWKFPHYHLRQMFLTGIDIPVLTEQYDASLLIMMKRFNWDYTDIFCNRYTISGQKEIPELSKTAKAKLLSLDVNFGEKLLYDAINKTWWEQPEVKDESFWEEVKYFTYLNDEVSQTYCVEVIETKEPITIKATAYHGKILLTYEYCEMIRLDKVALKKRLLTYAGVHYEQLFNEARLMKEMSKMNTKSI</sequence>
<dbReference type="GO" id="GO:0000139">
    <property type="term" value="C:Golgi membrane"/>
    <property type="evidence" value="ECO:0007669"/>
    <property type="project" value="UniProtKB-SubCell"/>
</dbReference>
<evidence type="ECO:0000256" key="9">
    <source>
        <dbReference type="SAM" id="MobiDB-lite"/>
    </source>
</evidence>
<evidence type="ECO:0000256" key="5">
    <source>
        <dbReference type="ARBA" id="ARBA00022989"/>
    </source>
</evidence>
<dbReference type="OrthoDB" id="514299at2759"/>
<dbReference type="PANTHER" id="PTHR14647">
    <property type="entry name" value="GALACTOSE-3-O-SULFOTRANSFERASE"/>
    <property type="match status" value="1"/>
</dbReference>
<evidence type="ECO:0000256" key="4">
    <source>
        <dbReference type="ARBA" id="ARBA00022968"/>
    </source>
</evidence>
<gene>
    <name evidence="11" type="ORF">EB796_003220</name>
</gene>
<keyword evidence="6" id="KW-0333">Golgi apparatus</keyword>
<keyword evidence="2" id="KW-0808">Transferase</keyword>
<feature type="region of interest" description="Disordered" evidence="9">
    <location>
        <begin position="16"/>
        <end position="37"/>
    </location>
</feature>
<dbReference type="InterPro" id="IPR009729">
    <property type="entry name" value="Gal-3-0_sulfotransfrase"/>
</dbReference>
<dbReference type="PANTHER" id="PTHR14647:SF87">
    <property type="entry name" value="PUTATIVE-RELATED"/>
    <property type="match status" value="1"/>
</dbReference>
<dbReference type="Proteomes" id="UP000593567">
    <property type="component" value="Unassembled WGS sequence"/>
</dbReference>
<dbReference type="AlphaFoldDB" id="A0A7J7KKP9"/>
<evidence type="ECO:0000256" key="1">
    <source>
        <dbReference type="ARBA" id="ARBA00004323"/>
    </source>
</evidence>
<evidence type="ECO:0000313" key="12">
    <source>
        <dbReference type="Proteomes" id="UP000593567"/>
    </source>
</evidence>
<dbReference type="GO" id="GO:0009247">
    <property type="term" value="P:glycolipid biosynthetic process"/>
    <property type="evidence" value="ECO:0007669"/>
    <property type="project" value="InterPro"/>
</dbReference>
<comment type="subcellular location">
    <subcellularLocation>
        <location evidence="1">Golgi apparatus membrane</location>
        <topology evidence="1">Single-pass type II membrane protein</topology>
    </subcellularLocation>
</comment>
<feature type="compositionally biased region" description="Polar residues" evidence="9">
    <location>
        <begin position="18"/>
        <end position="31"/>
    </location>
</feature>
<keyword evidence="3 10" id="KW-0812">Transmembrane</keyword>
<name>A0A7J7KKP9_BUGNE</name>
<evidence type="ECO:0000256" key="8">
    <source>
        <dbReference type="ARBA" id="ARBA00023180"/>
    </source>
</evidence>
<accession>A0A7J7KKP9</accession>
<reference evidence="11" key="1">
    <citation type="submission" date="2020-06" db="EMBL/GenBank/DDBJ databases">
        <title>Draft genome of Bugula neritina, a colonial animal packing powerful symbionts and potential medicines.</title>
        <authorList>
            <person name="Rayko M."/>
        </authorList>
    </citation>
    <scope>NUCLEOTIDE SEQUENCE [LARGE SCALE GENOMIC DNA]</scope>
    <source>
        <strain evidence="11">Kwan_BN1</strain>
    </source>
</reference>
<dbReference type="GO" id="GO:0001733">
    <property type="term" value="F:galactosylceramide sulfotransferase activity"/>
    <property type="evidence" value="ECO:0007669"/>
    <property type="project" value="InterPro"/>
</dbReference>
<evidence type="ECO:0000313" key="11">
    <source>
        <dbReference type="EMBL" id="KAF6038494.1"/>
    </source>
</evidence>
<comment type="caution">
    <text evidence="11">The sequence shown here is derived from an EMBL/GenBank/DDBJ whole genome shotgun (WGS) entry which is preliminary data.</text>
</comment>
<keyword evidence="5 10" id="KW-1133">Transmembrane helix</keyword>
<keyword evidence="12" id="KW-1185">Reference proteome</keyword>
<evidence type="ECO:0000256" key="2">
    <source>
        <dbReference type="ARBA" id="ARBA00022679"/>
    </source>
</evidence>
<keyword evidence="7 10" id="KW-0472">Membrane</keyword>
<proteinExistence type="predicted"/>
<evidence type="ECO:0000256" key="6">
    <source>
        <dbReference type="ARBA" id="ARBA00023034"/>
    </source>
</evidence>
<organism evidence="11 12">
    <name type="scientific">Bugula neritina</name>
    <name type="common">Brown bryozoan</name>
    <name type="synonym">Sertularia neritina</name>
    <dbReference type="NCBI Taxonomy" id="10212"/>
    <lineage>
        <taxon>Eukaryota</taxon>
        <taxon>Metazoa</taxon>
        <taxon>Spiralia</taxon>
        <taxon>Lophotrochozoa</taxon>
        <taxon>Bryozoa</taxon>
        <taxon>Gymnolaemata</taxon>
        <taxon>Cheilostomatida</taxon>
        <taxon>Flustrina</taxon>
        <taxon>Buguloidea</taxon>
        <taxon>Bugulidae</taxon>
        <taxon>Bugula</taxon>
    </lineage>
</organism>
<keyword evidence="8" id="KW-0325">Glycoprotein</keyword>
<evidence type="ECO:0000256" key="3">
    <source>
        <dbReference type="ARBA" id="ARBA00022692"/>
    </source>
</evidence>
<evidence type="ECO:0000256" key="7">
    <source>
        <dbReference type="ARBA" id="ARBA00023136"/>
    </source>
</evidence>
<evidence type="ECO:0000256" key="10">
    <source>
        <dbReference type="SAM" id="Phobius"/>
    </source>
</evidence>
<keyword evidence="4" id="KW-0735">Signal-anchor</keyword>
<dbReference type="EMBL" id="VXIV02000409">
    <property type="protein sequence ID" value="KAF6038494.1"/>
    <property type="molecule type" value="Genomic_DNA"/>
</dbReference>